<dbReference type="SUPFAM" id="SSF53756">
    <property type="entry name" value="UDP-Glycosyltransferase/glycogen phosphorylase"/>
    <property type="match status" value="1"/>
</dbReference>
<reference evidence="11" key="1">
    <citation type="journal article" date="2021" name="PeerJ">
        <title>Extensive microbial diversity within the chicken gut microbiome revealed by metagenomics and culture.</title>
        <authorList>
            <person name="Gilroy R."/>
            <person name="Ravi A."/>
            <person name="Getino M."/>
            <person name="Pursley I."/>
            <person name="Horton D.L."/>
            <person name="Alikhan N.F."/>
            <person name="Baker D."/>
            <person name="Gharbi K."/>
            <person name="Hall N."/>
            <person name="Watson M."/>
            <person name="Adriaenssens E.M."/>
            <person name="Foster-Nyarko E."/>
            <person name="Jarju S."/>
            <person name="Secka A."/>
            <person name="Antonio M."/>
            <person name="Oren A."/>
            <person name="Chaudhuri R.R."/>
            <person name="La Ragione R."/>
            <person name="Hildebrand F."/>
            <person name="Pallen M.J."/>
        </authorList>
    </citation>
    <scope>NUCLEOTIDE SEQUENCE</scope>
    <source>
        <strain evidence="11">CHK187-5294</strain>
    </source>
</reference>
<keyword evidence="6 7" id="KW-0320">Glycogen biosynthesis</keyword>
<dbReference type="Pfam" id="PF00534">
    <property type="entry name" value="Glycos_transf_1"/>
    <property type="match status" value="1"/>
</dbReference>
<dbReference type="PANTHER" id="PTHR45825:SF11">
    <property type="entry name" value="ALPHA AMYLASE DOMAIN-CONTAINING PROTEIN"/>
    <property type="match status" value="1"/>
</dbReference>
<feature type="domain" description="Glycosyl transferase family 1" evidence="9">
    <location>
        <begin position="359"/>
        <end position="511"/>
    </location>
</feature>
<dbReference type="GO" id="GO:0004373">
    <property type="term" value="F:alpha-1,4-glucan glucosyltransferase (UDP-glucose donor) activity"/>
    <property type="evidence" value="ECO:0007669"/>
    <property type="project" value="InterPro"/>
</dbReference>
<dbReference type="GO" id="GO:0009011">
    <property type="term" value="F:alpha-1,4-glucan glucosyltransferase (ADP-glucose donor) activity"/>
    <property type="evidence" value="ECO:0007669"/>
    <property type="project" value="UniProtKB-UniRule"/>
</dbReference>
<keyword evidence="5 7" id="KW-0808">Transferase</keyword>
<evidence type="ECO:0000256" key="2">
    <source>
        <dbReference type="ARBA" id="ARBA00002764"/>
    </source>
</evidence>
<dbReference type="EMBL" id="DXCL01000026">
    <property type="protein sequence ID" value="HIZ03688.1"/>
    <property type="molecule type" value="Genomic_DNA"/>
</dbReference>
<dbReference type="GO" id="GO:0005978">
    <property type="term" value="P:glycogen biosynthetic process"/>
    <property type="evidence" value="ECO:0007669"/>
    <property type="project" value="UniProtKB-UniRule"/>
</dbReference>
<evidence type="ECO:0000259" key="9">
    <source>
        <dbReference type="Pfam" id="PF00534"/>
    </source>
</evidence>
<dbReference type="HAMAP" id="MF_00484">
    <property type="entry name" value="Glycogen_synth"/>
    <property type="match status" value="1"/>
</dbReference>
<comment type="caution">
    <text evidence="7">Lacks conserved residue(s) required for the propagation of feature annotation.</text>
</comment>
<evidence type="ECO:0000313" key="12">
    <source>
        <dbReference type="Proteomes" id="UP000824132"/>
    </source>
</evidence>
<dbReference type="NCBIfam" id="NF001898">
    <property type="entry name" value="PRK00654.1-1"/>
    <property type="match status" value="1"/>
</dbReference>
<organism evidence="11 12">
    <name type="scientific">Candidatus Borkfalkia avistercoris</name>
    <dbReference type="NCBI Taxonomy" id="2838504"/>
    <lineage>
        <taxon>Bacteria</taxon>
        <taxon>Bacillati</taxon>
        <taxon>Bacillota</taxon>
        <taxon>Clostridia</taxon>
        <taxon>Christensenellales</taxon>
        <taxon>Christensenellaceae</taxon>
        <taxon>Candidatus Borkfalkia</taxon>
    </lineage>
</organism>
<dbReference type="InterPro" id="IPR001296">
    <property type="entry name" value="Glyco_trans_1"/>
</dbReference>
<dbReference type="EC" id="2.4.1.21" evidence="7"/>
<comment type="similarity">
    <text evidence="3 7">Belongs to the glycosyltransferase 1 family. Bacterial/plant glycogen synthase subfamily.</text>
</comment>
<evidence type="ECO:0000256" key="6">
    <source>
        <dbReference type="ARBA" id="ARBA00023056"/>
    </source>
</evidence>
<evidence type="ECO:0000256" key="3">
    <source>
        <dbReference type="ARBA" id="ARBA00010281"/>
    </source>
</evidence>
<dbReference type="PANTHER" id="PTHR45825">
    <property type="entry name" value="GRANULE-BOUND STARCH SYNTHASE 1, CHLOROPLASTIC/AMYLOPLASTIC"/>
    <property type="match status" value="1"/>
</dbReference>
<comment type="function">
    <text evidence="2 7">Synthesizes alpha-1,4-glucan chains using ADP-glucose.</text>
</comment>
<evidence type="ECO:0000256" key="1">
    <source>
        <dbReference type="ARBA" id="ARBA00001478"/>
    </source>
</evidence>
<comment type="caution">
    <text evidence="11">The sequence shown here is derived from an EMBL/GenBank/DDBJ whole genome shotgun (WGS) entry which is preliminary data.</text>
</comment>
<evidence type="ECO:0000313" key="11">
    <source>
        <dbReference type="EMBL" id="HIZ03688.1"/>
    </source>
</evidence>
<evidence type="ECO:0000259" key="10">
    <source>
        <dbReference type="Pfam" id="PF08323"/>
    </source>
</evidence>
<sequence>MPAKRKTTNASNAVETVKTDSIKNEDMPNVKAEDIKKETAPKRKKPAAKRPAAPVEPEQTVQETAPIVTEIRVVPKRKILFVASESTPFIATGGLAEVIGSLSKALAQNSDYDVRVVIPLYSDIPWDYRNKFKYLGNIFVPLAWRNQYCGIFSYEMNGVTFYFLDNEYYFKRPGCYGYYDDGERFAFFCRSVLEIMPFLNFYPDVMHCHDWQAALASIYLKTIYCFRPEYQFVRSFFTIHNIEYQGQYSLDILEDLFGISNTWRYLLEYNKCINLMKAAIECSEKFSTVSPHYAQEIKDPFYAHKLDPIIRRNEFKLVGILNGIDTDSYNSETDKAIFANYSAENIEPKKKCKEELQKMFNLPVKPDTPMIAIISRLVAHKGLDLVRTVIEEVLRQDVQVVILGKGDSAYENYFSDLARKYVGKLVTIIAFNPDLSRKIYSGADLFLMPSKSEPCGLSQMIASRYGTVPIVRETGGLYDSIKPVGNGGNGFTFANYNAYDMLYVIREAINCYYNKEFWPQLVKRVMSVDFSWQRSAKEYEKVYGEMLK</sequence>
<feature type="domain" description="Starch synthase catalytic" evidence="10">
    <location>
        <begin position="78"/>
        <end position="311"/>
    </location>
</feature>
<comment type="pathway">
    <text evidence="7">Glycan biosynthesis; glycogen biosynthesis.</text>
</comment>
<evidence type="ECO:0000256" key="5">
    <source>
        <dbReference type="ARBA" id="ARBA00022679"/>
    </source>
</evidence>
<gene>
    <name evidence="7 11" type="primary">glgA</name>
    <name evidence="11" type="ORF">H9727_05320</name>
</gene>
<keyword evidence="4 7" id="KW-0328">Glycosyltransferase</keyword>
<protein>
    <recommendedName>
        <fullName evidence="7">Glycogen synthase</fullName>
        <ecNumber evidence="7">2.4.1.21</ecNumber>
    </recommendedName>
    <alternativeName>
        <fullName evidence="7">Starch [bacterial glycogen] synthase</fullName>
    </alternativeName>
</protein>
<evidence type="ECO:0000256" key="4">
    <source>
        <dbReference type="ARBA" id="ARBA00022676"/>
    </source>
</evidence>
<dbReference type="CDD" id="cd03791">
    <property type="entry name" value="GT5_Glycogen_synthase_DULL1-like"/>
    <property type="match status" value="1"/>
</dbReference>
<name>A0A9D2CZH1_9FIRM</name>
<comment type="catalytic activity">
    <reaction evidence="1 7">
        <text>[(1-&gt;4)-alpha-D-glucosyl](n) + ADP-alpha-D-glucose = [(1-&gt;4)-alpha-D-glucosyl](n+1) + ADP + H(+)</text>
        <dbReference type="Rhea" id="RHEA:18189"/>
        <dbReference type="Rhea" id="RHEA-COMP:9584"/>
        <dbReference type="Rhea" id="RHEA-COMP:9587"/>
        <dbReference type="ChEBI" id="CHEBI:15378"/>
        <dbReference type="ChEBI" id="CHEBI:15444"/>
        <dbReference type="ChEBI" id="CHEBI:57498"/>
        <dbReference type="ChEBI" id="CHEBI:456216"/>
        <dbReference type="EC" id="2.4.1.21"/>
    </reaction>
</comment>
<evidence type="ECO:0000256" key="7">
    <source>
        <dbReference type="HAMAP-Rule" id="MF_00484"/>
    </source>
</evidence>
<accession>A0A9D2CZH1</accession>
<dbReference type="InterPro" id="IPR011835">
    <property type="entry name" value="GS/SS"/>
</dbReference>
<dbReference type="Pfam" id="PF08323">
    <property type="entry name" value="Glyco_transf_5"/>
    <property type="match status" value="1"/>
</dbReference>
<dbReference type="Gene3D" id="3.40.50.2000">
    <property type="entry name" value="Glycogen Phosphorylase B"/>
    <property type="match status" value="2"/>
</dbReference>
<dbReference type="AlphaFoldDB" id="A0A9D2CZH1"/>
<dbReference type="Proteomes" id="UP000824132">
    <property type="component" value="Unassembled WGS sequence"/>
</dbReference>
<feature type="compositionally biased region" description="Basic and acidic residues" evidence="8">
    <location>
        <begin position="17"/>
        <end position="41"/>
    </location>
</feature>
<reference evidence="11" key="2">
    <citation type="submission" date="2021-04" db="EMBL/GenBank/DDBJ databases">
        <authorList>
            <person name="Gilroy R."/>
        </authorList>
    </citation>
    <scope>NUCLEOTIDE SEQUENCE</scope>
    <source>
        <strain evidence="11">CHK187-5294</strain>
    </source>
</reference>
<evidence type="ECO:0000256" key="8">
    <source>
        <dbReference type="SAM" id="MobiDB-lite"/>
    </source>
</evidence>
<dbReference type="NCBIfam" id="TIGR02095">
    <property type="entry name" value="glgA"/>
    <property type="match status" value="1"/>
</dbReference>
<feature type="region of interest" description="Disordered" evidence="8">
    <location>
        <begin position="1"/>
        <end position="61"/>
    </location>
</feature>
<proteinExistence type="inferred from homology"/>
<dbReference type="InterPro" id="IPR013534">
    <property type="entry name" value="Starch_synth_cat_dom"/>
</dbReference>